<dbReference type="EMBL" id="HACG01025082">
    <property type="protein sequence ID" value="CEK71947.1"/>
    <property type="molecule type" value="Transcribed_RNA"/>
</dbReference>
<accession>A0A0B6ZUE8</accession>
<protein>
    <submittedName>
        <fullName evidence="1">Uncharacterized protein</fullName>
    </submittedName>
</protein>
<reference evidence="1" key="1">
    <citation type="submission" date="2014-12" db="EMBL/GenBank/DDBJ databases">
        <title>Insight into the proteome of Arion vulgaris.</title>
        <authorList>
            <person name="Aradska J."/>
            <person name="Bulat T."/>
            <person name="Smidak R."/>
            <person name="Sarate P."/>
            <person name="Gangsoo J."/>
            <person name="Sialana F."/>
            <person name="Bilban M."/>
            <person name="Lubec G."/>
        </authorList>
    </citation>
    <scope>NUCLEOTIDE SEQUENCE</scope>
    <source>
        <tissue evidence="1">Skin</tissue>
    </source>
</reference>
<dbReference type="AlphaFoldDB" id="A0A0B6ZUE8"/>
<gene>
    <name evidence="1" type="primary">ORF80505</name>
</gene>
<sequence length="68" mass="7754">MTTGSISYDEFRSLVENFVDRSDKIDDKWHVEYGAHGGGMYMCKRIQVVPAVCRRKSNVGRNQSNSIL</sequence>
<organism evidence="1">
    <name type="scientific">Arion vulgaris</name>
    <dbReference type="NCBI Taxonomy" id="1028688"/>
    <lineage>
        <taxon>Eukaryota</taxon>
        <taxon>Metazoa</taxon>
        <taxon>Spiralia</taxon>
        <taxon>Lophotrochozoa</taxon>
        <taxon>Mollusca</taxon>
        <taxon>Gastropoda</taxon>
        <taxon>Heterobranchia</taxon>
        <taxon>Euthyneura</taxon>
        <taxon>Panpulmonata</taxon>
        <taxon>Eupulmonata</taxon>
        <taxon>Stylommatophora</taxon>
        <taxon>Helicina</taxon>
        <taxon>Arionoidea</taxon>
        <taxon>Arionidae</taxon>
        <taxon>Arion</taxon>
    </lineage>
</organism>
<proteinExistence type="predicted"/>
<evidence type="ECO:0000313" key="1">
    <source>
        <dbReference type="EMBL" id="CEK71947.1"/>
    </source>
</evidence>
<name>A0A0B6ZUE8_9EUPU</name>